<protein>
    <recommendedName>
        <fullName evidence="4">EF-hand domain-containing protein</fullName>
    </recommendedName>
</protein>
<accession>A0A6U4SN13</accession>
<sequence>MGSGSSKTVNPKVLAGLKEEFELADTHNRGWIDEVQFRTLLQRRATRTKVRRMTTEKQLMYSDVKAHDVMESKVHDYTQAKLINSLAKQAFQEQLGGGKQMTLEQLVKWQLNYDNDGVDAAEVVSGAKAALSSLSCANGVFWKKKKDPQTGETVKVEQDAAAAPLTNQQLAATRGEVGGPPPEEEEGARGRSVSAEQAPAMPSRATDGQRQSKSRTMEDVRELDKKSSRTESKLGRHTKSIRKINKLERTAEDHLLAPQNNRTASGGGKAGGKAIKASSTADDSTSLVRSLHGTPLHTPVGSHDGSMPVDMSQFQSAPAAMMRGRTPPGSPHVQQSGIPETTQVEAL</sequence>
<gene>
    <name evidence="3" type="ORF">HAND00432_LOCUS3390</name>
    <name evidence="2" type="ORF">HAND1043_LOCUS7779</name>
</gene>
<organism evidence="2">
    <name type="scientific">Hemiselmis andersenii</name>
    <name type="common">Cryptophyte alga</name>
    <dbReference type="NCBI Taxonomy" id="464988"/>
    <lineage>
        <taxon>Eukaryota</taxon>
        <taxon>Cryptophyceae</taxon>
        <taxon>Cryptomonadales</taxon>
        <taxon>Hemiselmidaceae</taxon>
        <taxon>Hemiselmis</taxon>
    </lineage>
</organism>
<feature type="compositionally biased region" description="Basic residues" evidence="1">
    <location>
        <begin position="235"/>
        <end position="244"/>
    </location>
</feature>
<proteinExistence type="predicted"/>
<feature type="region of interest" description="Disordered" evidence="1">
    <location>
        <begin position="159"/>
        <end position="347"/>
    </location>
</feature>
<dbReference type="EMBL" id="HBFX01005551">
    <property type="protein sequence ID" value="CAD8948872.1"/>
    <property type="molecule type" value="Transcribed_RNA"/>
</dbReference>
<name>A0A6U4SN13_HEMAN</name>
<feature type="compositionally biased region" description="Basic and acidic residues" evidence="1">
    <location>
        <begin position="245"/>
        <end position="255"/>
    </location>
</feature>
<evidence type="ECO:0000313" key="2">
    <source>
        <dbReference type="EMBL" id="CAD8741287.1"/>
    </source>
</evidence>
<feature type="compositionally biased region" description="Polar residues" evidence="1">
    <location>
        <begin position="332"/>
        <end position="347"/>
    </location>
</feature>
<dbReference type="AlphaFoldDB" id="A0A6U4SN13"/>
<dbReference type="EMBL" id="HBFK01012943">
    <property type="protein sequence ID" value="CAD8741287.1"/>
    <property type="molecule type" value="Transcribed_RNA"/>
</dbReference>
<feature type="compositionally biased region" description="Low complexity" evidence="1">
    <location>
        <begin position="272"/>
        <end position="281"/>
    </location>
</feature>
<evidence type="ECO:0000313" key="3">
    <source>
        <dbReference type="EMBL" id="CAD8948872.1"/>
    </source>
</evidence>
<evidence type="ECO:0000256" key="1">
    <source>
        <dbReference type="SAM" id="MobiDB-lite"/>
    </source>
</evidence>
<feature type="compositionally biased region" description="Basic and acidic residues" evidence="1">
    <location>
        <begin position="215"/>
        <end position="234"/>
    </location>
</feature>
<evidence type="ECO:0008006" key="4">
    <source>
        <dbReference type="Google" id="ProtNLM"/>
    </source>
</evidence>
<reference evidence="2" key="1">
    <citation type="submission" date="2021-01" db="EMBL/GenBank/DDBJ databases">
        <authorList>
            <person name="Corre E."/>
            <person name="Pelletier E."/>
            <person name="Niang G."/>
            <person name="Scheremetjew M."/>
            <person name="Finn R."/>
            <person name="Kale V."/>
            <person name="Holt S."/>
            <person name="Cochrane G."/>
            <person name="Meng A."/>
            <person name="Brown T."/>
            <person name="Cohen L."/>
        </authorList>
    </citation>
    <scope>NUCLEOTIDE SEQUENCE</scope>
    <source>
        <strain evidence="2">CCMP441</strain>
        <strain evidence="3">CCMP644</strain>
    </source>
</reference>